<keyword evidence="2" id="KW-0472">Membrane</keyword>
<evidence type="ECO:0000313" key="3">
    <source>
        <dbReference type="Proteomes" id="UP000038045"/>
    </source>
</evidence>
<keyword evidence="2" id="KW-1133">Transmembrane helix</keyword>
<sequence>MMKDVSEYVISRNQSHGGLSLENINFTLPVKHSNGVPTTHSKKSTKYLTKGVNISKEINRNNSYNLKKEQNEEGLSSEVFPKIPYKSSPPIVNNMNDVYRRHQKRDTGSIDGSSFDSTRSDTPIDSSDNLVIALLVIFGTIFLSVIVFVIIYATLKMKRKDDNKKGRKKSGKRSARSSKASNRKSSSRNKRSSRKASSKKSSSKTKKSSSKSRQGKSHSKSKSKRKSSSSRRRSNNKNGIDSIKNGDYSTTNNNQTPLPVDKNGGSIIPGVIPQNGAIPVTGGCQQNEINNIVGGYPPNIPIQQTSIPSQTPIVGQDLSKNDFNNYQNAVNQMALQYSQHPSNNIQQQSQRPYSHQTVPGMDVSQSAKREVSGHKCTCTHGSTFDQIIYVSYGEDKWEKAKDNDTLSCFSFQIPSNYSINNNM</sequence>
<keyword evidence="3" id="KW-1185">Reference proteome</keyword>
<dbReference type="WBParaSite" id="PTRK_0001318700.1">
    <property type="protein sequence ID" value="PTRK_0001318700.1"/>
    <property type="gene ID" value="PTRK_0001318700"/>
</dbReference>
<evidence type="ECO:0000256" key="1">
    <source>
        <dbReference type="SAM" id="MobiDB-lite"/>
    </source>
</evidence>
<protein>
    <submittedName>
        <fullName evidence="4">Transmembrane protein</fullName>
    </submittedName>
</protein>
<organism evidence="3 4">
    <name type="scientific">Parastrongyloides trichosuri</name>
    <name type="common">Possum-specific nematode worm</name>
    <dbReference type="NCBI Taxonomy" id="131310"/>
    <lineage>
        <taxon>Eukaryota</taxon>
        <taxon>Metazoa</taxon>
        <taxon>Ecdysozoa</taxon>
        <taxon>Nematoda</taxon>
        <taxon>Chromadorea</taxon>
        <taxon>Rhabditida</taxon>
        <taxon>Tylenchina</taxon>
        <taxon>Panagrolaimomorpha</taxon>
        <taxon>Strongyloidoidea</taxon>
        <taxon>Strongyloididae</taxon>
        <taxon>Parastrongyloides</taxon>
    </lineage>
</organism>
<dbReference type="Proteomes" id="UP000038045">
    <property type="component" value="Unplaced"/>
</dbReference>
<accession>A0A0N4ZWX2</accession>
<feature type="region of interest" description="Disordered" evidence="1">
    <location>
        <begin position="159"/>
        <end position="263"/>
    </location>
</feature>
<keyword evidence="2" id="KW-0812">Transmembrane</keyword>
<reference evidence="4" key="1">
    <citation type="submission" date="2017-02" db="UniProtKB">
        <authorList>
            <consortium name="WormBaseParasite"/>
        </authorList>
    </citation>
    <scope>IDENTIFICATION</scope>
</reference>
<evidence type="ECO:0000313" key="4">
    <source>
        <dbReference type="WBParaSite" id="PTRK_0001318700.1"/>
    </source>
</evidence>
<evidence type="ECO:0000256" key="2">
    <source>
        <dbReference type="SAM" id="Phobius"/>
    </source>
</evidence>
<feature type="transmembrane region" description="Helical" evidence="2">
    <location>
        <begin position="130"/>
        <end position="155"/>
    </location>
</feature>
<feature type="compositionally biased region" description="Polar residues" evidence="1">
    <location>
        <begin position="247"/>
        <end position="257"/>
    </location>
</feature>
<proteinExistence type="predicted"/>
<dbReference type="AlphaFoldDB" id="A0A0N4ZWX2"/>
<feature type="compositionally biased region" description="Basic residues" evidence="1">
    <location>
        <begin position="165"/>
        <end position="235"/>
    </location>
</feature>
<name>A0A0N4ZWX2_PARTI</name>